<feature type="transmembrane region" description="Helical" evidence="8">
    <location>
        <begin position="155"/>
        <end position="174"/>
    </location>
</feature>
<evidence type="ECO:0000256" key="8">
    <source>
        <dbReference type="SAM" id="Phobius"/>
    </source>
</evidence>
<feature type="transmembrane region" description="Helical" evidence="8">
    <location>
        <begin position="266"/>
        <end position="285"/>
    </location>
</feature>
<gene>
    <name evidence="9" type="ORF">GHK62_14590</name>
</gene>
<dbReference type="AlphaFoldDB" id="A0A6N7LF71"/>
<feature type="transmembrane region" description="Helical" evidence="8">
    <location>
        <begin position="358"/>
        <end position="375"/>
    </location>
</feature>
<sequence length="546" mass="59151">MLKPNERTRNGSGGYMKREQQLRVQSGSAATANDALAPVHARAQLVAAIVLSLAVSVLFLATTSRGIGILPDSVAYMRIGSARHFAPLYTWILQFMSLAHVDIVAAAWWLNWFLYVVNTVLVLRLLLLAQLTPIWAALGTALIVGHPVFVEFHSVAMTEPLFIALTLASALVFFRAMQDNRVATAALVGAIVGLAMLTRFAAAPLLLTFAILRLCAGGGSLAKRLVDCAVMAGACGAVFGSWLVASELTSGDSTGRSLELLGNTDLAYWIRTVGALATMLLPSAAGPVIRLLFLVFASVVVVFVAVTYALAWLRLSYGQRARPHALVPVVFSLLSILYLLFLIQSVMIQYRLSLTGRFLLPLYVFLALAAMTSFGASRSGVVRHRKLGIVLAGLAAVIGASNLVRTTVFTAATYESGQGYAHKMWSTSPVLTSVAKLPATAAIYSNAPDLIEFRLRHSAAYLPRRFNHLSGRDEASMPFAQQMDAMRRRLAEGNAYVVFIYGVDWRDYLISENDLLKSVPLIEEETLADGRIYRSAGRATELQVSP</sequence>
<dbReference type="PANTHER" id="PTHR33908:SF11">
    <property type="entry name" value="MEMBRANE PROTEIN"/>
    <property type="match status" value="1"/>
</dbReference>
<keyword evidence="5 8" id="KW-0812">Transmembrane</keyword>
<evidence type="ECO:0000256" key="6">
    <source>
        <dbReference type="ARBA" id="ARBA00022989"/>
    </source>
</evidence>
<proteinExistence type="predicted"/>
<dbReference type="GO" id="GO:0009103">
    <property type="term" value="P:lipopolysaccharide biosynthetic process"/>
    <property type="evidence" value="ECO:0007669"/>
    <property type="project" value="UniProtKB-ARBA"/>
</dbReference>
<dbReference type="Proteomes" id="UP000439983">
    <property type="component" value="Unassembled WGS sequence"/>
</dbReference>
<feature type="transmembrane region" description="Helical" evidence="8">
    <location>
        <begin position="387"/>
        <end position="404"/>
    </location>
</feature>
<dbReference type="InterPro" id="IPR050297">
    <property type="entry name" value="LipidA_mod_glycosyltrf_83"/>
</dbReference>
<dbReference type="GO" id="GO:0005886">
    <property type="term" value="C:plasma membrane"/>
    <property type="evidence" value="ECO:0007669"/>
    <property type="project" value="UniProtKB-SubCell"/>
</dbReference>
<evidence type="ECO:0000256" key="5">
    <source>
        <dbReference type="ARBA" id="ARBA00022692"/>
    </source>
</evidence>
<organism evidence="9 10">
    <name type="scientific">Sinorhizobium terangae</name>
    <dbReference type="NCBI Taxonomy" id="110322"/>
    <lineage>
        <taxon>Bacteria</taxon>
        <taxon>Pseudomonadati</taxon>
        <taxon>Pseudomonadota</taxon>
        <taxon>Alphaproteobacteria</taxon>
        <taxon>Hyphomicrobiales</taxon>
        <taxon>Rhizobiaceae</taxon>
        <taxon>Sinorhizobium/Ensifer group</taxon>
        <taxon>Sinorhizobium</taxon>
    </lineage>
</organism>
<keyword evidence="4" id="KW-0808">Transferase</keyword>
<keyword evidence="7 8" id="KW-0472">Membrane</keyword>
<keyword evidence="3" id="KW-0328">Glycosyltransferase</keyword>
<keyword evidence="2" id="KW-1003">Cell membrane</keyword>
<reference evidence="9 10" key="1">
    <citation type="journal article" date="2013" name="Genome Biol.">
        <title>Comparative genomics of the core and accessory genomes of 48 Sinorhizobium strains comprising five genospecies.</title>
        <authorList>
            <person name="Sugawara M."/>
            <person name="Epstein B."/>
            <person name="Badgley B.D."/>
            <person name="Unno T."/>
            <person name="Xu L."/>
            <person name="Reese J."/>
            <person name="Gyaneshwar P."/>
            <person name="Denny R."/>
            <person name="Mudge J."/>
            <person name="Bharti A.K."/>
            <person name="Farmer A.D."/>
            <person name="May G.D."/>
            <person name="Woodward J.E."/>
            <person name="Medigue C."/>
            <person name="Vallenet D."/>
            <person name="Lajus A."/>
            <person name="Rouy Z."/>
            <person name="Martinez-Vaz B."/>
            <person name="Tiffin P."/>
            <person name="Young N.D."/>
            <person name="Sadowsky M.J."/>
        </authorList>
    </citation>
    <scope>NUCLEOTIDE SEQUENCE [LARGE SCALE GENOMIC DNA]</scope>
    <source>
        <strain evidence="9 10">USDA4894</strain>
    </source>
</reference>
<evidence type="ECO:0000256" key="3">
    <source>
        <dbReference type="ARBA" id="ARBA00022676"/>
    </source>
</evidence>
<evidence type="ECO:0000256" key="1">
    <source>
        <dbReference type="ARBA" id="ARBA00004651"/>
    </source>
</evidence>
<feature type="transmembrane region" description="Helical" evidence="8">
    <location>
        <begin position="325"/>
        <end position="346"/>
    </location>
</feature>
<name>A0A6N7LF71_SINTE</name>
<evidence type="ECO:0000256" key="2">
    <source>
        <dbReference type="ARBA" id="ARBA00022475"/>
    </source>
</evidence>
<dbReference type="OrthoDB" id="7855952at2"/>
<feature type="transmembrane region" description="Helical" evidence="8">
    <location>
        <begin position="186"/>
        <end position="212"/>
    </location>
</feature>
<evidence type="ECO:0000313" key="10">
    <source>
        <dbReference type="Proteomes" id="UP000439983"/>
    </source>
</evidence>
<feature type="transmembrane region" description="Helical" evidence="8">
    <location>
        <begin position="88"/>
        <end position="110"/>
    </location>
</feature>
<keyword evidence="6 8" id="KW-1133">Transmembrane helix</keyword>
<keyword evidence="10" id="KW-1185">Reference proteome</keyword>
<feature type="transmembrane region" description="Helical" evidence="8">
    <location>
        <begin position="122"/>
        <end position="149"/>
    </location>
</feature>
<evidence type="ECO:0000313" key="9">
    <source>
        <dbReference type="EMBL" id="MQX15940.1"/>
    </source>
</evidence>
<feature type="transmembrane region" description="Helical" evidence="8">
    <location>
        <begin position="291"/>
        <end position="313"/>
    </location>
</feature>
<dbReference type="GO" id="GO:0016763">
    <property type="term" value="F:pentosyltransferase activity"/>
    <property type="evidence" value="ECO:0007669"/>
    <property type="project" value="TreeGrafter"/>
</dbReference>
<accession>A0A6N7LF71</accession>
<comment type="subcellular location">
    <subcellularLocation>
        <location evidence="1">Cell membrane</location>
        <topology evidence="1">Multi-pass membrane protein</topology>
    </subcellularLocation>
</comment>
<feature type="transmembrane region" description="Helical" evidence="8">
    <location>
        <begin position="45"/>
        <end position="68"/>
    </location>
</feature>
<feature type="transmembrane region" description="Helical" evidence="8">
    <location>
        <begin position="224"/>
        <end position="245"/>
    </location>
</feature>
<comment type="caution">
    <text evidence="9">The sequence shown here is derived from an EMBL/GenBank/DDBJ whole genome shotgun (WGS) entry which is preliminary data.</text>
</comment>
<protein>
    <submittedName>
        <fullName evidence="9">Uncharacterized protein</fullName>
    </submittedName>
</protein>
<evidence type="ECO:0000256" key="4">
    <source>
        <dbReference type="ARBA" id="ARBA00022679"/>
    </source>
</evidence>
<dbReference type="EMBL" id="WITC01000057">
    <property type="protein sequence ID" value="MQX15940.1"/>
    <property type="molecule type" value="Genomic_DNA"/>
</dbReference>
<dbReference type="PANTHER" id="PTHR33908">
    <property type="entry name" value="MANNOSYLTRANSFERASE YKCB-RELATED"/>
    <property type="match status" value="1"/>
</dbReference>
<evidence type="ECO:0000256" key="7">
    <source>
        <dbReference type="ARBA" id="ARBA00023136"/>
    </source>
</evidence>